<proteinExistence type="predicted"/>
<organism evidence="2 3">
    <name type="scientific">Sphingobacterium mizutaii</name>
    <dbReference type="NCBI Taxonomy" id="1010"/>
    <lineage>
        <taxon>Bacteria</taxon>
        <taxon>Pseudomonadati</taxon>
        <taxon>Bacteroidota</taxon>
        <taxon>Sphingobacteriia</taxon>
        <taxon>Sphingobacteriales</taxon>
        <taxon>Sphingobacteriaceae</taxon>
        <taxon>Sphingobacterium</taxon>
    </lineage>
</organism>
<dbReference type="EMBL" id="LT906468">
    <property type="protein sequence ID" value="SNV52836.1"/>
    <property type="molecule type" value="Genomic_DNA"/>
</dbReference>
<accession>A0AAJ4XD37</accession>
<dbReference type="AlphaFoldDB" id="A0AAJ4XD37"/>
<dbReference type="InterPro" id="IPR038417">
    <property type="entry name" value="Alpga-gal_N_sf"/>
</dbReference>
<reference evidence="2 3" key="1">
    <citation type="submission" date="2017-06" db="EMBL/GenBank/DDBJ databases">
        <authorList>
            <consortium name="Pathogen Informatics"/>
        </authorList>
    </citation>
    <scope>NUCLEOTIDE SEQUENCE [LARGE SCALE GENOMIC DNA]</scope>
    <source>
        <strain evidence="2 3">NCTC12149</strain>
    </source>
</reference>
<keyword evidence="1" id="KW-0732">Signal</keyword>
<gene>
    <name evidence="2" type="ORF">SAMEA4412673_02741</name>
</gene>
<name>A0AAJ4XD37_9SPHI</name>
<evidence type="ECO:0008006" key="4">
    <source>
        <dbReference type="Google" id="ProtNLM"/>
    </source>
</evidence>
<sequence length="720" mass="81837">MKISTKLILIALLSVSSVQFSSGQVQKNANKDWLIQSTGYNSKIINNKEDIILENGLLRRAFKKAANLACYDFSNLSNGQQLIRAIEPEAVVNINGKEYEIGGLKGQKEKAYFLTSWFPTLKANPDAFVFKTAREVPLEQALNSKSPFWSPHSEQAMGIGLVLEFQHPELPGISVDVHYEIYDGLPVLRKWVEVRNESQKKIEVNRLVNEILSLVEEESAVVGSTEDMKKQSGIYFETNYAFNNAMKYRLSDQTLHWEKDTTYTSQVNYDLTTPAKALVYPKDVSKIEVLPKQKFTSVKTFELLHDSHDQERRGLAIRRMYRYLTPWTNANPIFMHLVSKNREEVITAIDQCAATGYEAVILSFGSHLKMELNTAENHKEWKELADYAKSKGIKLGGYTLFSSRSINPETDVINPKTGKPGGAFFGNAPCFGSQWGLDYAQAIKDFFKNTGFSILEMDGPYPGDVCASHDHPGHHGVEDSQFAQMEIQKSIFHELNQMGVYINAPDWYFLDGTNKIALGYREVNFSLSRDQQKILNRQNIYDGTWEKTPSMGWGFVPLTAYHGGGADAVLEPLNDHLEDYKQLMMQYYGAGVQACYRGPRLYDTDKTKATVIEVIDWYKKYRDILNADIIHLRRADGRNWDGILHVDPNGKEKGLGMLYNPTDKEMLIHVDLPLYYTGLDQEVQIAFEGKNPQKHQLARDYKLSLPVKIPAKGYTWFTVN</sequence>
<dbReference type="Gene3D" id="2.70.98.60">
    <property type="entry name" value="alpha-galactosidase from lactobacil brevis"/>
    <property type="match status" value="1"/>
</dbReference>
<feature type="chain" id="PRO_5042485204" description="Alpha-galactosidase" evidence="1">
    <location>
        <begin position="22"/>
        <end position="720"/>
    </location>
</feature>
<evidence type="ECO:0000313" key="3">
    <source>
        <dbReference type="Proteomes" id="UP000215355"/>
    </source>
</evidence>
<protein>
    <recommendedName>
        <fullName evidence="4">Alpha-galactosidase</fullName>
    </recommendedName>
</protein>
<dbReference type="Proteomes" id="UP000215355">
    <property type="component" value="Chromosome 1"/>
</dbReference>
<dbReference type="RefSeq" id="WP_093097873.1">
    <property type="nucleotide sequence ID" value="NZ_FNGK01000002.1"/>
</dbReference>
<feature type="signal peptide" evidence="1">
    <location>
        <begin position="1"/>
        <end position="21"/>
    </location>
</feature>
<evidence type="ECO:0000256" key="1">
    <source>
        <dbReference type="SAM" id="SignalP"/>
    </source>
</evidence>
<evidence type="ECO:0000313" key="2">
    <source>
        <dbReference type="EMBL" id="SNV52836.1"/>
    </source>
</evidence>
<dbReference type="KEGG" id="smiz:4412673_02741"/>